<keyword evidence="7 11" id="KW-0067">ATP-binding</keyword>
<evidence type="ECO:0000256" key="11">
    <source>
        <dbReference type="HAMAP-Rule" id="MF_00036"/>
    </source>
</evidence>
<dbReference type="InterPro" id="IPR045864">
    <property type="entry name" value="aa-tRNA-synth_II/BPL/LPL"/>
</dbReference>
<keyword evidence="6 11" id="KW-0862">Zinc</keyword>
<dbReference type="Gene3D" id="6.10.250.550">
    <property type="match status" value="1"/>
</dbReference>
<dbReference type="InterPro" id="IPR050058">
    <property type="entry name" value="Ala-tRNA_ligase"/>
</dbReference>
<protein>
    <recommendedName>
        <fullName evidence="11">Alanine--tRNA ligase</fullName>
        <ecNumber evidence="11">6.1.1.7</ecNumber>
    </recommendedName>
    <alternativeName>
        <fullName evidence="11">Alanyl-tRNA synthetase</fullName>
        <shortName evidence="11">AlaRS</shortName>
    </alternativeName>
</protein>
<dbReference type="InterPro" id="IPR018164">
    <property type="entry name" value="Ala-tRNA-synth_IIc_N"/>
</dbReference>
<keyword evidence="5 11" id="KW-0547">Nucleotide-binding</keyword>
<feature type="binding site" evidence="11">
    <location>
        <position position="578"/>
    </location>
    <ligand>
        <name>Zn(2+)</name>
        <dbReference type="ChEBI" id="CHEBI:29105"/>
    </ligand>
</feature>
<dbReference type="HAMAP" id="MF_00036_B">
    <property type="entry name" value="Ala_tRNA_synth_B"/>
    <property type="match status" value="1"/>
</dbReference>
<dbReference type="InterPro" id="IPR018162">
    <property type="entry name" value="Ala-tRNA-ligase_IIc_anticod-bd"/>
</dbReference>
<accession>A0A832A7E1</accession>
<dbReference type="Gene3D" id="3.30.980.10">
    <property type="entry name" value="Threonyl-trna Synthetase, Chain A, domain 2"/>
    <property type="match status" value="1"/>
</dbReference>
<dbReference type="SUPFAM" id="SSF55186">
    <property type="entry name" value="ThrRS/AlaRS common domain"/>
    <property type="match status" value="1"/>
</dbReference>
<dbReference type="GO" id="GO:0008270">
    <property type="term" value="F:zinc ion binding"/>
    <property type="evidence" value="ECO:0007669"/>
    <property type="project" value="UniProtKB-UniRule"/>
</dbReference>
<dbReference type="InterPro" id="IPR003156">
    <property type="entry name" value="DHHA1_dom"/>
</dbReference>
<dbReference type="GO" id="GO:0004813">
    <property type="term" value="F:alanine-tRNA ligase activity"/>
    <property type="evidence" value="ECO:0007669"/>
    <property type="project" value="UniProtKB-UniRule"/>
</dbReference>
<dbReference type="GO" id="GO:0005524">
    <property type="term" value="F:ATP binding"/>
    <property type="evidence" value="ECO:0007669"/>
    <property type="project" value="UniProtKB-UniRule"/>
</dbReference>
<evidence type="ECO:0000256" key="12">
    <source>
        <dbReference type="SAM" id="Coils"/>
    </source>
</evidence>
<organism evidence="14">
    <name type="scientific">Desulfacinum infernum</name>
    <dbReference type="NCBI Taxonomy" id="35837"/>
    <lineage>
        <taxon>Bacteria</taxon>
        <taxon>Pseudomonadati</taxon>
        <taxon>Thermodesulfobacteriota</taxon>
        <taxon>Syntrophobacteria</taxon>
        <taxon>Syntrophobacterales</taxon>
        <taxon>Syntrophobacteraceae</taxon>
        <taxon>Desulfacinum</taxon>
    </lineage>
</organism>
<dbReference type="InterPro" id="IPR009000">
    <property type="entry name" value="Transl_B-barrel_sf"/>
</dbReference>
<feature type="coiled-coil region" evidence="12">
    <location>
        <begin position="742"/>
        <end position="769"/>
    </location>
</feature>
<dbReference type="CDD" id="cd00673">
    <property type="entry name" value="AlaRS_core"/>
    <property type="match status" value="1"/>
</dbReference>
<dbReference type="SMART" id="SM00863">
    <property type="entry name" value="tRNA_SAD"/>
    <property type="match status" value="1"/>
</dbReference>
<evidence type="ECO:0000256" key="1">
    <source>
        <dbReference type="ARBA" id="ARBA00008226"/>
    </source>
</evidence>
<feature type="domain" description="Alanyl-transfer RNA synthetases family profile" evidence="13">
    <location>
        <begin position="1"/>
        <end position="719"/>
    </location>
</feature>
<evidence type="ECO:0000256" key="9">
    <source>
        <dbReference type="ARBA" id="ARBA00022917"/>
    </source>
</evidence>
<dbReference type="EC" id="6.1.1.7" evidence="11"/>
<comment type="caution">
    <text evidence="14">The sequence shown here is derived from an EMBL/GenBank/DDBJ whole genome shotgun (WGS) entry which is preliminary data.</text>
</comment>
<dbReference type="SUPFAM" id="SSF101353">
    <property type="entry name" value="Putative anticodon-binding domain of alanyl-tRNA synthetase (AlaRS)"/>
    <property type="match status" value="1"/>
</dbReference>
<keyword evidence="11" id="KW-0963">Cytoplasm</keyword>
<dbReference type="PANTHER" id="PTHR11777:SF9">
    <property type="entry name" value="ALANINE--TRNA LIGASE, CYTOPLASMIC"/>
    <property type="match status" value="1"/>
</dbReference>
<dbReference type="Gene3D" id="3.30.54.20">
    <property type="match status" value="1"/>
</dbReference>
<comment type="similarity">
    <text evidence="1 11">Belongs to the class-II aminoacyl-tRNA synthetase family.</text>
</comment>
<keyword evidence="9 11" id="KW-0648">Protein biosynthesis</keyword>
<evidence type="ECO:0000256" key="10">
    <source>
        <dbReference type="ARBA" id="ARBA00023146"/>
    </source>
</evidence>
<dbReference type="PROSITE" id="PS50860">
    <property type="entry name" value="AA_TRNA_LIGASE_II_ALA"/>
    <property type="match status" value="1"/>
</dbReference>
<evidence type="ECO:0000256" key="4">
    <source>
        <dbReference type="ARBA" id="ARBA00022723"/>
    </source>
</evidence>
<dbReference type="GO" id="GO:0000049">
    <property type="term" value="F:tRNA binding"/>
    <property type="evidence" value="ECO:0007669"/>
    <property type="project" value="UniProtKB-KW"/>
</dbReference>
<dbReference type="Gene3D" id="3.10.310.40">
    <property type="match status" value="1"/>
</dbReference>
<evidence type="ECO:0000256" key="5">
    <source>
        <dbReference type="ARBA" id="ARBA00022741"/>
    </source>
</evidence>
<dbReference type="Pfam" id="PF07973">
    <property type="entry name" value="tRNA_SAD"/>
    <property type="match status" value="1"/>
</dbReference>
<dbReference type="Pfam" id="PF02272">
    <property type="entry name" value="DHHA1"/>
    <property type="match status" value="1"/>
</dbReference>
<dbReference type="InterPro" id="IPR018163">
    <property type="entry name" value="Thr/Ala-tRNA-synth_IIc_edit"/>
</dbReference>
<reference evidence="14" key="1">
    <citation type="journal article" date="2020" name="mSystems">
        <title>Genome- and Community-Level Interaction Insights into Carbon Utilization and Element Cycling Functions of Hydrothermarchaeota in Hydrothermal Sediment.</title>
        <authorList>
            <person name="Zhou Z."/>
            <person name="Liu Y."/>
            <person name="Xu W."/>
            <person name="Pan J."/>
            <person name="Luo Z.H."/>
            <person name="Li M."/>
        </authorList>
    </citation>
    <scope>NUCLEOTIDE SEQUENCE [LARGE SCALE GENOMIC DNA]</scope>
    <source>
        <strain evidence="14">SpSt-456</strain>
    </source>
</reference>
<gene>
    <name evidence="11 14" type="primary">alaS</name>
    <name evidence="14" type="ORF">ENS06_10335</name>
</gene>
<keyword evidence="10 11" id="KW-0030">Aminoacyl-tRNA synthetase</keyword>
<evidence type="ECO:0000313" key="14">
    <source>
        <dbReference type="EMBL" id="HFK97700.1"/>
    </source>
</evidence>
<comment type="cofactor">
    <cofactor evidence="11">
        <name>Zn(2+)</name>
        <dbReference type="ChEBI" id="CHEBI:29105"/>
    </cofactor>
    <text evidence="11">Binds 1 zinc ion per subunit.</text>
</comment>
<keyword evidence="8 11" id="KW-0694">RNA-binding</keyword>
<proteinExistence type="inferred from homology"/>
<dbReference type="PRINTS" id="PR00980">
    <property type="entry name" value="TRNASYNTHALA"/>
</dbReference>
<dbReference type="Gene3D" id="2.40.30.130">
    <property type="match status" value="1"/>
</dbReference>
<feature type="binding site" evidence="11">
    <location>
        <position position="574"/>
    </location>
    <ligand>
        <name>Zn(2+)</name>
        <dbReference type="ChEBI" id="CHEBI:29105"/>
    </ligand>
</feature>
<dbReference type="InterPro" id="IPR018165">
    <property type="entry name" value="Ala-tRNA-synth_IIc_core"/>
</dbReference>
<keyword evidence="4 11" id="KW-0479">Metal-binding</keyword>
<dbReference type="GO" id="GO:0005829">
    <property type="term" value="C:cytosol"/>
    <property type="evidence" value="ECO:0007669"/>
    <property type="project" value="TreeGrafter"/>
</dbReference>
<dbReference type="PANTHER" id="PTHR11777">
    <property type="entry name" value="ALANYL-TRNA SYNTHETASE"/>
    <property type="match status" value="1"/>
</dbReference>
<dbReference type="EMBL" id="DSTK01000032">
    <property type="protein sequence ID" value="HFK97700.1"/>
    <property type="molecule type" value="Genomic_DNA"/>
</dbReference>
<dbReference type="Gene3D" id="3.30.930.10">
    <property type="entry name" value="Bira Bifunctional Protein, Domain 2"/>
    <property type="match status" value="1"/>
</dbReference>
<keyword evidence="2 11" id="KW-0820">tRNA-binding</keyword>
<comment type="function">
    <text evidence="11">Catalyzes the attachment of alanine to tRNA(Ala) in a two-step reaction: alanine is first activated by ATP to form Ala-AMP and then transferred to the acceptor end of tRNA(Ala). Also edits incorrectly charged Ser-tRNA(Ala) and Gly-tRNA(Ala) via its editing domain.</text>
</comment>
<name>A0A832A7E1_9BACT</name>
<dbReference type="SUPFAM" id="SSF55681">
    <property type="entry name" value="Class II aaRS and biotin synthetases"/>
    <property type="match status" value="1"/>
</dbReference>
<sequence length="887" mass="99457">MKASEIRKRFLEFFRDRGHTIVKSSSLIPHDDPTLLFTNAGMNQFKRCFLGEEKREYSRATTSQKCMRAGGKHNDLENVGYTARHHTFFEMLGNFSFGDYFKKEAVEFAWEFLTAEMGLPKDKLYATIHEGDAGMGLGPDEEAREYWKRYLPHERILAFSTKDNFWAMGDTGPCGPCSEILIDQGEAMGCGRAECRPGCDCDRFLELWNLVFMQFNRKEDGTLEPLPKPSIDTGMGLERIAAVIQKVPSNYDTDLFAPMMEAIGAQAGLRYGDDPEKDVSFKVIADHGRAAAFLIGDGVLPSNEGRGYVLRRVIRRALRHGRFLGLDRPFLHRVVEAVMHAMADVYPELLENRTYISRVILHEEERFSETLDHGLKLLHNEMARLQDEGARTVPGSLVFKLYDTYGFPIDIVTDMARKLGMQVDQAGFDQLMERQREQSRRHWKGSGEREISEAYRKLSAEGVRTEFVGYDRLEAESRVAALIQNGMLVDAAGPGTSVEVVVERTPFYGEAGGQVGDKGIMEGPGVSAVVEDTHRLPGDLWVHMVRIENGELRQGDTVTLKVDAQSRKDTALNHTATHILHRVLRDVLGDHVKQAGSLVAPERLRFDFTHFAAVTPEELHEIEWRVNQAIWENRPLRVHVMAFDEAIRTGAVALFEEKYGETVRLVEIVDFSKELCGGTHTERSGDLGSFVIVQESSVAAGVRRIEALTGRHALRLWHEQRRLLETAARRLKTQPEDVPDRIEKLLGQIKELEKQLEAVQSSMTAKKSLDLFDQAKEMAGVKVLVRQVEATDPKALREMNDRFKERMGSGVMVLGAHHEGKVFLLVGVTKDLTGKVHAGEVIKEVARVVGGSGGGRPDMAQAGGNLPEKLPEALKRAEEILEAKLAS</sequence>
<dbReference type="FunFam" id="2.40.30.130:FF:000001">
    <property type="entry name" value="Alanine--tRNA ligase"/>
    <property type="match status" value="1"/>
</dbReference>
<feature type="binding site" evidence="11">
    <location>
        <position position="680"/>
    </location>
    <ligand>
        <name>Zn(2+)</name>
        <dbReference type="ChEBI" id="CHEBI:29105"/>
    </ligand>
</feature>
<dbReference type="InterPro" id="IPR002318">
    <property type="entry name" value="Ala-tRNA-lgiase_IIc"/>
</dbReference>
<feature type="binding site" evidence="11">
    <location>
        <position position="676"/>
    </location>
    <ligand>
        <name>Zn(2+)</name>
        <dbReference type="ChEBI" id="CHEBI:29105"/>
    </ligand>
</feature>
<evidence type="ECO:0000256" key="6">
    <source>
        <dbReference type="ARBA" id="ARBA00022833"/>
    </source>
</evidence>
<keyword evidence="12" id="KW-0175">Coiled coil</keyword>
<dbReference type="InterPro" id="IPR023033">
    <property type="entry name" value="Ala_tRNA_ligase_euk/bac"/>
</dbReference>
<dbReference type="GO" id="GO:0045892">
    <property type="term" value="P:negative regulation of DNA-templated transcription"/>
    <property type="evidence" value="ECO:0007669"/>
    <property type="project" value="TreeGrafter"/>
</dbReference>
<dbReference type="FunFam" id="3.30.930.10:FF:000004">
    <property type="entry name" value="Alanine--tRNA ligase"/>
    <property type="match status" value="1"/>
</dbReference>
<comment type="domain">
    <text evidence="11">Consists of three domains; the N-terminal catalytic domain, the editing domain and the C-terminal C-Ala domain. The editing domain removes incorrectly charged amino acids, while the C-Ala domain, along with tRNA(Ala), serves as a bridge to cooperatively bring together the editing and aminoacylation centers thus stimulating deacylation of misacylated tRNAs.</text>
</comment>
<evidence type="ECO:0000256" key="8">
    <source>
        <dbReference type="ARBA" id="ARBA00022884"/>
    </source>
</evidence>
<dbReference type="Pfam" id="PF01411">
    <property type="entry name" value="tRNA-synt_2c"/>
    <property type="match status" value="1"/>
</dbReference>
<dbReference type="FunFam" id="3.10.310.40:FF:000001">
    <property type="entry name" value="Alanine--tRNA ligase"/>
    <property type="match status" value="1"/>
</dbReference>
<comment type="catalytic activity">
    <reaction evidence="11">
        <text>tRNA(Ala) + L-alanine + ATP = L-alanyl-tRNA(Ala) + AMP + diphosphate</text>
        <dbReference type="Rhea" id="RHEA:12540"/>
        <dbReference type="Rhea" id="RHEA-COMP:9657"/>
        <dbReference type="Rhea" id="RHEA-COMP:9923"/>
        <dbReference type="ChEBI" id="CHEBI:30616"/>
        <dbReference type="ChEBI" id="CHEBI:33019"/>
        <dbReference type="ChEBI" id="CHEBI:57972"/>
        <dbReference type="ChEBI" id="CHEBI:78442"/>
        <dbReference type="ChEBI" id="CHEBI:78497"/>
        <dbReference type="ChEBI" id="CHEBI:456215"/>
        <dbReference type="EC" id="6.1.1.7"/>
    </reaction>
</comment>
<evidence type="ECO:0000259" key="13">
    <source>
        <dbReference type="PROSITE" id="PS50860"/>
    </source>
</evidence>
<comment type="subcellular location">
    <subcellularLocation>
        <location evidence="11">Cytoplasm</location>
    </subcellularLocation>
</comment>
<keyword evidence="3 11" id="KW-0436">Ligase</keyword>
<dbReference type="AlphaFoldDB" id="A0A832A7E1"/>
<dbReference type="GO" id="GO:0006419">
    <property type="term" value="P:alanyl-tRNA aminoacylation"/>
    <property type="evidence" value="ECO:0007669"/>
    <property type="project" value="UniProtKB-UniRule"/>
</dbReference>
<dbReference type="FunFam" id="3.30.980.10:FF:000004">
    <property type="entry name" value="Alanine--tRNA ligase, cytoplasmic"/>
    <property type="match status" value="1"/>
</dbReference>
<dbReference type="NCBIfam" id="TIGR00344">
    <property type="entry name" value="alaS"/>
    <property type="match status" value="1"/>
</dbReference>
<evidence type="ECO:0000256" key="3">
    <source>
        <dbReference type="ARBA" id="ARBA00022598"/>
    </source>
</evidence>
<evidence type="ECO:0000256" key="2">
    <source>
        <dbReference type="ARBA" id="ARBA00022555"/>
    </source>
</evidence>
<dbReference type="InterPro" id="IPR012947">
    <property type="entry name" value="tRNA_SAD"/>
</dbReference>
<dbReference type="GO" id="GO:0002161">
    <property type="term" value="F:aminoacyl-tRNA deacylase activity"/>
    <property type="evidence" value="ECO:0007669"/>
    <property type="project" value="TreeGrafter"/>
</dbReference>
<dbReference type="SUPFAM" id="SSF50447">
    <property type="entry name" value="Translation proteins"/>
    <property type="match status" value="1"/>
</dbReference>
<evidence type="ECO:0000256" key="7">
    <source>
        <dbReference type="ARBA" id="ARBA00022840"/>
    </source>
</evidence>